<keyword evidence="3" id="KW-1185">Reference proteome</keyword>
<dbReference type="EMBL" id="PVTJ01000009">
    <property type="protein sequence ID" value="PRY56476.1"/>
    <property type="molecule type" value="Genomic_DNA"/>
</dbReference>
<feature type="region of interest" description="Disordered" evidence="1">
    <location>
        <begin position="315"/>
        <end position="359"/>
    </location>
</feature>
<evidence type="ECO:0000313" key="2">
    <source>
        <dbReference type="EMBL" id="PRY56476.1"/>
    </source>
</evidence>
<proteinExistence type="predicted"/>
<dbReference type="AlphaFoldDB" id="A0A2T0UEV8"/>
<protein>
    <submittedName>
        <fullName evidence="2">Uncharacterized protein</fullName>
    </submittedName>
</protein>
<organism evidence="2 3">
    <name type="scientific">Glycomyces artemisiae</name>
    <dbReference type="NCBI Taxonomy" id="1076443"/>
    <lineage>
        <taxon>Bacteria</taxon>
        <taxon>Bacillati</taxon>
        <taxon>Actinomycetota</taxon>
        <taxon>Actinomycetes</taxon>
        <taxon>Glycomycetales</taxon>
        <taxon>Glycomycetaceae</taxon>
        <taxon>Glycomyces</taxon>
    </lineage>
</organism>
<evidence type="ECO:0000256" key="1">
    <source>
        <dbReference type="SAM" id="MobiDB-lite"/>
    </source>
</evidence>
<name>A0A2T0UEV8_9ACTN</name>
<feature type="compositionally biased region" description="Basic and acidic residues" evidence="1">
    <location>
        <begin position="315"/>
        <end position="324"/>
    </location>
</feature>
<sequence>MAALARSEARIKVRIWEDDDFLALDGPEKLVYLFLISQPDIAHTGVLPLRVKRWANKLKFTTGQLEKVLAHLEDARFVVADYDEEELFVRSFIRNDEVYKQPKVLLAAVRQIAEISSKLIRGVLSFEIQRLLEEGLPGENTRPTLLKMVGILGRALAFGVKPQVNTLSDTHPGTHGGTPSEGYAEDVPEGYAVPNAMPTGVGVGVGDGFEVVVTSSSSPSGEAENEASHNSDEQAPQRPAADAAKRGTRVPDGFTFTTEMQAWAKEKTPLVADDLSLHTEMFVDYWLGRSDKLAVKRDWIAAWRNWLRKANKDAAERAARRGEQPGRQLAPATARCPKHKRQPAPPLCQTCDAEKRGAA</sequence>
<feature type="region of interest" description="Disordered" evidence="1">
    <location>
        <begin position="166"/>
        <end position="195"/>
    </location>
</feature>
<dbReference type="Proteomes" id="UP000238176">
    <property type="component" value="Unassembled WGS sequence"/>
</dbReference>
<accession>A0A2T0UEV8</accession>
<reference evidence="2 3" key="1">
    <citation type="submission" date="2018-03" db="EMBL/GenBank/DDBJ databases">
        <title>Genomic Encyclopedia of Type Strains, Phase III (KMG-III): the genomes of soil and plant-associated and newly described type strains.</title>
        <authorList>
            <person name="Whitman W."/>
        </authorList>
    </citation>
    <scope>NUCLEOTIDE SEQUENCE [LARGE SCALE GENOMIC DNA]</scope>
    <source>
        <strain evidence="2 3">CGMCC 4.7067</strain>
    </source>
</reference>
<gene>
    <name evidence="2" type="ORF">B0I28_109125</name>
</gene>
<feature type="region of interest" description="Disordered" evidence="1">
    <location>
        <begin position="212"/>
        <end position="251"/>
    </location>
</feature>
<evidence type="ECO:0000313" key="3">
    <source>
        <dbReference type="Proteomes" id="UP000238176"/>
    </source>
</evidence>
<comment type="caution">
    <text evidence="2">The sequence shown here is derived from an EMBL/GenBank/DDBJ whole genome shotgun (WGS) entry which is preliminary data.</text>
</comment>